<evidence type="ECO:0000313" key="3">
    <source>
        <dbReference type="EMBL" id="MEL0658699.1"/>
    </source>
</evidence>
<dbReference type="Gene3D" id="3.40.640.10">
    <property type="entry name" value="Type I PLP-dependent aspartate aminotransferase-like (Major domain)"/>
    <property type="match status" value="1"/>
</dbReference>
<accession>A0ABU9H9Z6</accession>
<reference evidence="3 4" key="1">
    <citation type="submission" date="2024-02" db="EMBL/GenBank/DDBJ databases">
        <title>Bacteria isolated from the canopy kelp, Nereocystis luetkeana.</title>
        <authorList>
            <person name="Pfister C.A."/>
            <person name="Younker I.T."/>
            <person name="Light S.H."/>
        </authorList>
    </citation>
    <scope>NUCLEOTIDE SEQUENCE [LARGE SCALE GENOMIC DNA]</scope>
    <source>
        <strain evidence="3 4">TI.2.07</strain>
    </source>
</reference>
<name>A0ABU9H9Z6_9GAMM</name>
<keyword evidence="3" id="KW-0032">Aminotransferase</keyword>
<feature type="domain" description="Aminotransferase class V" evidence="2">
    <location>
        <begin position="81"/>
        <end position="414"/>
    </location>
</feature>
<dbReference type="InterPro" id="IPR000192">
    <property type="entry name" value="Aminotrans_V_dom"/>
</dbReference>
<dbReference type="Pfam" id="PF00266">
    <property type="entry name" value="Aminotran_5"/>
    <property type="match status" value="1"/>
</dbReference>
<gene>
    <name evidence="3" type="ORF">V6255_06040</name>
</gene>
<proteinExistence type="predicted"/>
<protein>
    <submittedName>
        <fullName evidence="3">Aminotransferase class V-fold PLP-dependent enzyme</fullName>
    </submittedName>
</protein>
<organism evidence="3 4">
    <name type="scientific">Psychromonas arctica</name>
    <dbReference type="NCBI Taxonomy" id="168275"/>
    <lineage>
        <taxon>Bacteria</taxon>
        <taxon>Pseudomonadati</taxon>
        <taxon>Pseudomonadota</taxon>
        <taxon>Gammaproteobacteria</taxon>
        <taxon>Alteromonadales</taxon>
        <taxon>Psychromonadaceae</taxon>
        <taxon>Psychromonas</taxon>
    </lineage>
</organism>
<dbReference type="GO" id="GO:0008483">
    <property type="term" value="F:transaminase activity"/>
    <property type="evidence" value="ECO:0007669"/>
    <property type="project" value="UniProtKB-KW"/>
</dbReference>
<evidence type="ECO:0000313" key="4">
    <source>
        <dbReference type="Proteomes" id="UP001366060"/>
    </source>
</evidence>
<dbReference type="Gene3D" id="3.90.1150.10">
    <property type="entry name" value="Aspartate Aminotransferase, domain 1"/>
    <property type="match status" value="1"/>
</dbReference>
<dbReference type="PANTHER" id="PTHR43586">
    <property type="entry name" value="CYSTEINE DESULFURASE"/>
    <property type="match status" value="1"/>
</dbReference>
<dbReference type="PANTHER" id="PTHR43586:SF8">
    <property type="entry name" value="CYSTEINE DESULFURASE 1, CHLOROPLASTIC"/>
    <property type="match status" value="1"/>
</dbReference>
<dbReference type="InterPro" id="IPR015424">
    <property type="entry name" value="PyrdxlP-dep_Trfase"/>
</dbReference>
<dbReference type="InterPro" id="IPR015421">
    <property type="entry name" value="PyrdxlP-dep_Trfase_major"/>
</dbReference>
<evidence type="ECO:0000256" key="1">
    <source>
        <dbReference type="ARBA" id="ARBA00022898"/>
    </source>
</evidence>
<evidence type="ECO:0000259" key="2">
    <source>
        <dbReference type="Pfam" id="PF00266"/>
    </source>
</evidence>
<dbReference type="RefSeq" id="WP_341627341.1">
    <property type="nucleotide sequence ID" value="NZ_JBAKBA010000010.1"/>
</dbReference>
<sequence length="430" mass="48219">MSYNEQQGEFFSDSLVKEIKNKFYHVDIDPITNKKRLFYDNSGGSFRLKAASETFRKLDELPDCPEHGNETAKWLMDIQKEGYQSIETMLNIDSGSIVTSLTASMVMFDMVRAVMENVPGSNVVTTMLEHPSAYDAMVSYAEKTGKELRIAKTNPLTGGVDVGEITKLIDEETCLLCFMYASNVSGALLDEEKIVEQARKIKPDLYIVADAVQHAPHGIIDVTKVPVDGINFAPYKFFGPRGFGVGYVSERLSKIPHNKLIAKPSQYWQLGSPAPAHFAALTEVINYVCWIGEQYCSSDNRRSLFVEGMNRIKLHERALMNAMLEGTGKVKGLRHIEGVHAYLDCDDLTKKDFIMAIGFDNLEYKKAVEMYEEAGVITFERLLSSPYSSRMLESFGLKGAIRVSPIHCHSLQDIEEFLKITATLCNQSHS</sequence>
<dbReference type="SUPFAM" id="SSF53383">
    <property type="entry name" value="PLP-dependent transferases"/>
    <property type="match status" value="1"/>
</dbReference>
<dbReference type="Proteomes" id="UP001366060">
    <property type="component" value="Unassembled WGS sequence"/>
</dbReference>
<keyword evidence="1" id="KW-0663">Pyridoxal phosphate</keyword>
<keyword evidence="3" id="KW-0808">Transferase</keyword>
<dbReference type="InterPro" id="IPR015422">
    <property type="entry name" value="PyrdxlP-dep_Trfase_small"/>
</dbReference>
<dbReference type="EMBL" id="JBAKBA010000010">
    <property type="protein sequence ID" value="MEL0658699.1"/>
    <property type="molecule type" value="Genomic_DNA"/>
</dbReference>
<keyword evidence="4" id="KW-1185">Reference proteome</keyword>
<comment type="caution">
    <text evidence="3">The sequence shown here is derived from an EMBL/GenBank/DDBJ whole genome shotgun (WGS) entry which is preliminary data.</text>
</comment>